<dbReference type="Proteomes" id="UP001595916">
    <property type="component" value="Unassembled WGS sequence"/>
</dbReference>
<keyword evidence="13" id="KW-1185">Reference proteome</keyword>
<evidence type="ECO:0000256" key="2">
    <source>
        <dbReference type="ARBA" id="ARBA00009638"/>
    </source>
</evidence>
<comment type="cofactor">
    <cofactor evidence="1">
        <name>Mg(2+)</name>
        <dbReference type="ChEBI" id="CHEBI:18420"/>
    </cofactor>
</comment>
<keyword evidence="4" id="KW-0479">Metal-binding</keyword>
<dbReference type="Gene3D" id="3.40.50.300">
    <property type="entry name" value="P-loop containing nucleotide triphosphate hydrolases"/>
    <property type="match status" value="1"/>
</dbReference>
<keyword evidence="3 10" id="KW-0132">Cell division</keyword>
<comment type="caution">
    <text evidence="12">The sequence shown here is derived from an EMBL/GenBank/DDBJ whole genome shotgun (WGS) entry which is preliminary data.</text>
</comment>
<dbReference type="EMBL" id="JBHSHL010000009">
    <property type="protein sequence ID" value="MFC4804008.1"/>
    <property type="molecule type" value="Genomic_DNA"/>
</dbReference>
<proteinExistence type="inferred from homology"/>
<comment type="similarity">
    <text evidence="2 10">Belongs to the TRAFAC class TrmE-Era-EngA-EngB-Septin-like GTPase superfamily. EngB GTPase family.</text>
</comment>
<dbReference type="InterPro" id="IPR030393">
    <property type="entry name" value="G_ENGB_dom"/>
</dbReference>
<sequence>MKIKDVQMNLSAVDSRHYPEDNLLQVAFVGRSNVGKSSTINTLLNRRSIARVSSSPGKTRTINFYMVNEQFYLVDLPGYGYAKLSKSEKEHWGKMMQDYFIKSKNLIHLFLLIDIRHEPKDTDIQMYEFAKYWNIPVSVIATKSDKLKRSQLQKHTSAIRKGLKLAPEEKIYPLSSLNKTGQEAVWEQMKAIYEEHGVLIDSEEENEE</sequence>
<gene>
    <name evidence="12" type="primary">yihA</name>
    <name evidence="10" type="synonym">engB</name>
    <name evidence="12" type="ORF">ACFO4R_02830</name>
</gene>
<evidence type="ECO:0000313" key="13">
    <source>
        <dbReference type="Proteomes" id="UP001595916"/>
    </source>
</evidence>
<evidence type="ECO:0000256" key="6">
    <source>
        <dbReference type="ARBA" id="ARBA00022842"/>
    </source>
</evidence>
<protein>
    <recommendedName>
        <fullName evidence="10">Probable GTP-binding protein EngB</fullName>
    </recommendedName>
</protein>
<dbReference type="PANTHER" id="PTHR11649">
    <property type="entry name" value="MSS1/TRME-RELATED GTP-BINDING PROTEIN"/>
    <property type="match status" value="1"/>
</dbReference>
<dbReference type="PANTHER" id="PTHR11649:SF13">
    <property type="entry name" value="ENGB-TYPE G DOMAIN-CONTAINING PROTEIN"/>
    <property type="match status" value="1"/>
</dbReference>
<evidence type="ECO:0000256" key="7">
    <source>
        <dbReference type="ARBA" id="ARBA00023134"/>
    </source>
</evidence>
<dbReference type="InterPro" id="IPR006073">
    <property type="entry name" value="GTP-bd"/>
</dbReference>
<dbReference type="RefSeq" id="WP_379787488.1">
    <property type="nucleotide sequence ID" value="NZ_JBHSHL010000009.1"/>
</dbReference>
<keyword evidence="6" id="KW-0460">Magnesium</keyword>
<organism evidence="12 13">
    <name type="scientific">Filifactor villosus</name>
    <dbReference type="NCBI Taxonomy" id="29374"/>
    <lineage>
        <taxon>Bacteria</taxon>
        <taxon>Bacillati</taxon>
        <taxon>Bacillota</taxon>
        <taxon>Clostridia</taxon>
        <taxon>Peptostreptococcales</taxon>
        <taxon>Filifactoraceae</taxon>
        <taxon>Filifactor</taxon>
    </lineage>
</organism>
<evidence type="ECO:0000256" key="4">
    <source>
        <dbReference type="ARBA" id="ARBA00022723"/>
    </source>
</evidence>
<dbReference type="Pfam" id="PF01926">
    <property type="entry name" value="MMR_HSR1"/>
    <property type="match status" value="1"/>
</dbReference>
<evidence type="ECO:0000313" key="12">
    <source>
        <dbReference type="EMBL" id="MFC4804008.1"/>
    </source>
</evidence>
<keyword evidence="9 10" id="KW-0131">Cell cycle</keyword>
<dbReference type="SUPFAM" id="SSF52540">
    <property type="entry name" value="P-loop containing nucleoside triphosphate hydrolases"/>
    <property type="match status" value="1"/>
</dbReference>
<reference evidence="13" key="1">
    <citation type="journal article" date="2019" name="Int. J. Syst. Evol. Microbiol.">
        <title>The Global Catalogue of Microorganisms (GCM) 10K type strain sequencing project: providing services to taxonomists for standard genome sequencing and annotation.</title>
        <authorList>
            <consortium name="The Broad Institute Genomics Platform"/>
            <consortium name="The Broad Institute Genome Sequencing Center for Infectious Disease"/>
            <person name="Wu L."/>
            <person name="Ma J."/>
        </authorList>
    </citation>
    <scope>NUCLEOTIDE SEQUENCE [LARGE SCALE GENOMIC DNA]</scope>
    <source>
        <strain evidence="13">CCUG 46385</strain>
    </source>
</reference>
<dbReference type="HAMAP" id="MF_00321">
    <property type="entry name" value="GTPase_EngB"/>
    <property type="match status" value="1"/>
</dbReference>
<keyword evidence="8 10" id="KW-0717">Septation</keyword>
<evidence type="ECO:0000256" key="9">
    <source>
        <dbReference type="ARBA" id="ARBA00023306"/>
    </source>
</evidence>
<dbReference type="NCBIfam" id="TIGR03598">
    <property type="entry name" value="GTPase_YsxC"/>
    <property type="match status" value="1"/>
</dbReference>
<dbReference type="PROSITE" id="PS51706">
    <property type="entry name" value="G_ENGB"/>
    <property type="match status" value="1"/>
</dbReference>
<evidence type="ECO:0000256" key="10">
    <source>
        <dbReference type="HAMAP-Rule" id="MF_00321"/>
    </source>
</evidence>
<evidence type="ECO:0000256" key="3">
    <source>
        <dbReference type="ARBA" id="ARBA00022618"/>
    </source>
</evidence>
<dbReference type="InterPro" id="IPR027417">
    <property type="entry name" value="P-loop_NTPase"/>
</dbReference>
<keyword evidence="5 10" id="KW-0547">Nucleotide-binding</keyword>
<evidence type="ECO:0000256" key="1">
    <source>
        <dbReference type="ARBA" id="ARBA00001946"/>
    </source>
</evidence>
<accession>A0ABV9QJF6</accession>
<evidence type="ECO:0000256" key="5">
    <source>
        <dbReference type="ARBA" id="ARBA00022741"/>
    </source>
</evidence>
<dbReference type="CDD" id="cd01876">
    <property type="entry name" value="YihA_EngB"/>
    <property type="match status" value="1"/>
</dbReference>
<evidence type="ECO:0000256" key="8">
    <source>
        <dbReference type="ARBA" id="ARBA00023210"/>
    </source>
</evidence>
<comment type="function">
    <text evidence="10">Necessary for normal cell division and for the maintenance of normal septation.</text>
</comment>
<feature type="domain" description="EngB-type G" evidence="11">
    <location>
        <begin position="22"/>
        <end position="195"/>
    </location>
</feature>
<evidence type="ECO:0000259" key="11">
    <source>
        <dbReference type="PROSITE" id="PS51706"/>
    </source>
</evidence>
<keyword evidence="7 10" id="KW-0342">GTP-binding</keyword>
<name>A0ABV9QJF6_9FIRM</name>
<dbReference type="InterPro" id="IPR019987">
    <property type="entry name" value="GTP-bd_ribosome_bio_YsxC"/>
</dbReference>